<evidence type="ECO:0000256" key="5">
    <source>
        <dbReference type="ARBA" id="ARBA00022989"/>
    </source>
</evidence>
<dbReference type="AlphaFoldDB" id="A0A7V0NE52"/>
<evidence type="ECO:0000256" key="6">
    <source>
        <dbReference type="ARBA" id="ARBA00023136"/>
    </source>
</evidence>
<dbReference type="PROSITE" id="PS50928">
    <property type="entry name" value="ABC_TM1"/>
    <property type="match status" value="1"/>
</dbReference>
<sequence length="302" mass="34522">MYLVKKTAYYSSLMLGIILFSFILFHMVPSDPARIILGPNAEESQVLSLQRELGLDKPLYLQFFNYLKKITLLDFGKSFVDGRPVFKEVMGKFFITLTLVFFSLLIILVYTLFGIHSVYLRKIAHYLNFLFISTPTFFSGLLLAILMVKYSPFSFFSGSFESIGDYVFFLFPAFVLALYPMGILSRILIEEMERILKSQFIVAANAFGVPKRAILYRYALRNAVIPYIAAFSNQLPAFFTGAFIIEVIFSVPGIGLLLIRSILERDFPMLEGIIIMNGLIFILTNLLFETVYPLVDPRIRKS</sequence>
<feature type="transmembrane region" description="Helical" evidence="7">
    <location>
        <begin position="274"/>
        <end position="295"/>
    </location>
</feature>
<dbReference type="InterPro" id="IPR035906">
    <property type="entry name" value="MetI-like_sf"/>
</dbReference>
<dbReference type="Pfam" id="PF00528">
    <property type="entry name" value="BPD_transp_1"/>
    <property type="match status" value="1"/>
</dbReference>
<dbReference type="PANTHER" id="PTHR43163:SF6">
    <property type="entry name" value="DIPEPTIDE TRANSPORT SYSTEM PERMEASE PROTEIN DPPB-RELATED"/>
    <property type="match status" value="1"/>
</dbReference>
<gene>
    <name evidence="9" type="ORF">ENF30_00020</name>
</gene>
<dbReference type="Proteomes" id="UP000885706">
    <property type="component" value="Unassembled WGS sequence"/>
</dbReference>
<name>A0A7V0NE52_DESA2</name>
<dbReference type="GO" id="GO:0055085">
    <property type="term" value="P:transmembrane transport"/>
    <property type="evidence" value="ECO:0007669"/>
    <property type="project" value="InterPro"/>
</dbReference>
<dbReference type="PANTHER" id="PTHR43163">
    <property type="entry name" value="DIPEPTIDE TRANSPORT SYSTEM PERMEASE PROTEIN DPPB-RELATED"/>
    <property type="match status" value="1"/>
</dbReference>
<dbReference type="InterPro" id="IPR000515">
    <property type="entry name" value="MetI-like"/>
</dbReference>
<comment type="similarity">
    <text evidence="7">Belongs to the binding-protein-dependent transport system permease family.</text>
</comment>
<keyword evidence="5 7" id="KW-1133">Transmembrane helix</keyword>
<feature type="transmembrane region" description="Helical" evidence="7">
    <location>
        <begin position="7"/>
        <end position="28"/>
    </location>
</feature>
<keyword evidence="6 7" id="KW-0472">Membrane</keyword>
<protein>
    <submittedName>
        <fullName evidence="9">ABC transporter permease</fullName>
    </submittedName>
</protein>
<feature type="domain" description="ABC transmembrane type-1" evidence="8">
    <location>
        <begin position="93"/>
        <end position="292"/>
    </location>
</feature>
<proteinExistence type="inferred from homology"/>
<keyword evidence="2 7" id="KW-0813">Transport</keyword>
<dbReference type="GO" id="GO:0005886">
    <property type="term" value="C:plasma membrane"/>
    <property type="evidence" value="ECO:0007669"/>
    <property type="project" value="UniProtKB-SubCell"/>
</dbReference>
<reference evidence="9" key="1">
    <citation type="journal article" date="2020" name="mSystems">
        <title>Genome- and Community-Level Interaction Insights into Carbon Utilization and Element Cycling Functions of Hydrothermarchaeota in Hydrothermal Sediment.</title>
        <authorList>
            <person name="Zhou Z."/>
            <person name="Liu Y."/>
            <person name="Xu W."/>
            <person name="Pan J."/>
            <person name="Luo Z.H."/>
            <person name="Li M."/>
        </authorList>
    </citation>
    <scope>NUCLEOTIDE SEQUENCE [LARGE SCALE GENOMIC DNA]</scope>
    <source>
        <strain evidence="9">HyVt-113</strain>
    </source>
</reference>
<evidence type="ECO:0000256" key="7">
    <source>
        <dbReference type="RuleBase" id="RU363032"/>
    </source>
</evidence>
<dbReference type="EMBL" id="DQWQ01000002">
    <property type="protein sequence ID" value="HDD35167.1"/>
    <property type="molecule type" value="Genomic_DNA"/>
</dbReference>
<accession>A0A7V0NE52</accession>
<feature type="transmembrane region" description="Helical" evidence="7">
    <location>
        <begin position="166"/>
        <end position="189"/>
    </location>
</feature>
<dbReference type="Pfam" id="PF19300">
    <property type="entry name" value="BPD_transp_1_N"/>
    <property type="match status" value="1"/>
</dbReference>
<evidence type="ECO:0000256" key="1">
    <source>
        <dbReference type="ARBA" id="ARBA00004651"/>
    </source>
</evidence>
<feature type="transmembrane region" description="Helical" evidence="7">
    <location>
        <begin position="93"/>
        <end position="113"/>
    </location>
</feature>
<evidence type="ECO:0000259" key="8">
    <source>
        <dbReference type="PROSITE" id="PS50928"/>
    </source>
</evidence>
<evidence type="ECO:0000256" key="3">
    <source>
        <dbReference type="ARBA" id="ARBA00022475"/>
    </source>
</evidence>
<evidence type="ECO:0000256" key="4">
    <source>
        <dbReference type="ARBA" id="ARBA00022692"/>
    </source>
</evidence>
<keyword evidence="3" id="KW-1003">Cell membrane</keyword>
<dbReference type="InterPro" id="IPR045621">
    <property type="entry name" value="BPD_transp_1_N"/>
</dbReference>
<feature type="transmembrane region" description="Helical" evidence="7">
    <location>
        <begin position="237"/>
        <end position="262"/>
    </location>
</feature>
<evidence type="ECO:0000313" key="9">
    <source>
        <dbReference type="EMBL" id="HDD35167.1"/>
    </source>
</evidence>
<dbReference type="SUPFAM" id="SSF161098">
    <property type="entry name" value="MetI-like"/>
    <property type="match status" value="1"/>
</dbReference>
<comment type="caution">
    <text evidence="9">The sequence shown here is derived from an EMBL/GenBank/DDBJ whole genome shotgun (WGS) entry which is preliminary data.</text>
</comment>
<keyword evidence="4 7" id="KW-0812">Transmembrane</keyword>
<comment type="subcellular location">
    <subcellularLocation>
        <location evidence="1 7">Cell membrane</location>
        <topology evidence="1 7">Multi-pass membrane protein</topology>
    </subcellularLocation>
</comment>
<evidence type="ECO:0000256" key="2">
    <source>
        <dbReference type="ARBA" id="ARBA00022448"/>
    </source>
</evidence>
<feature type="transmembrane region" description="Helical" evidence="7">
    <location>
        <begin position="125"/>
        <end position="146"/>
    </location>
</feature>
<organism evidence="9">
    <name type="scientific">Desulfofervidus auxilii</name>
    <dbReference type="NCBI Taxonomy" id="1621989"/>
    <lineage>
        <taxon>Bacteria</taxon>
        <taxon>Pseudomonadati</taxon>
        <taxon>Thermodesulfobacteriota</taxon>
        <taxon>Candidatus Desulfofervidia</taxon>
        <taxon>Candidatus Desulfofervidales</taxon>
        <taxon>Candidatus Desulfofervidaceae</taxon>
        <taxon>Candidatus Desulfofervidus</taxon>
    </lineage>
</organism>